<reference evidence="2" key="1">
    <citation type="submission" date="2021-07" db="EMBL/GenBank/DDBJ databases">
        <authorList>
            <person name="Catto M.A."/>
            <person name="Jacobson A."/>
            <person name="Kennedy G."/>
            <person name="Labadie P."/>
            <person name="Hunt B.G."/>
            <person name="Srinivasan R."/>
        </authorList>
    </citation>
    <scope>NUCLEOTIDE SEQUENCE</scope>
    <source>
        <strain evidence="2">PL_HMW_Pooled</strain>
        <tissue evidence="2">Head</tissue>
    </source>
</reference>
<feature type="compositionally biased region" description="Polar residues" evidence="1">
    <location>
        <begin position="517"/>
        <end position="533"/>
    </location>
</feature>
<protein>
    <submittedName>
        <fullName evidence="2">DNA-directed RNA polymerase subunit beta</fullName>
    </submittedName>
</protein>
<sequence length="568" mass="64669">MQSKTTEAYQLVLEQLKGLGLKVSKAITDWEASERLAWRQAFPDVLVQGCVWHFIRVGLRPGTKCLYRKACALGLRQLWTFTRADDEMTASRFLRLCCLLPRLPWKYIRKGYDEVRNVLEEIEEEDHTQKKQKCIQFASYVYRTWVNKSDQFLQELSVYDNEVAATSALESVNRKVNTLVGDAHPTPFKFIKLVQKLEQTTYEEWRRWQCSGSGFSRTRSGRSAYKNAEYHRSIAVAKSTWGRQKDIMAFLLTCQGSLEEDFNALILTPDDLPVEPLQVPAEEANNQIFMQEGNQLEDPDEDPDDPPPLQAGHAPDYENQLMIAQDDVVQFEDDGGAPPAAHHVPDDVLIRREENERQVNDLQYQDDENAGPPPLQAGTAPDGNMLIRREENLLQVDDLQYQDDEIAGPPPLQAGSAPNVNMFIRNREHEPQLHYLLYQDDEIAGPPLQAGTAPDGNMLIRREENLVQVDDLQYQDDKFAGPPLQAGSAPDLDMYIIRDEKEEVDDLLFQDEEVAGPSQQQAGLAPDVNTSSNQKKRGNLRRQALKREKSKAKLALKRKLRKEAQGLQ</sequence>
<keyword evidence="2" id="KW-0804">Transcription</keyword>
<evidence type="ECO:0000313" key="2">
    <source>
        <dbReference type="EMBL" id="KAK3931329.1"/>
    </source>
</evidence>
<keyword evidence="2" id="KW-0240">DNA-directed RNA polymerase</keyword>
<dbReference type="GO" id="GO:0000428">
    <property type="term" value="C:DNA-directed RNA polymerase complex"/>
    <property type="evidence" value="ECO:0007669"/>
    <property type="project" value="UniProtKB-KW"/>
</dbReference>
<organism evidence="2 3">
    <name type="scientific">Frankliniella fusca</name>
    <dbReference type="NCBI Taxonomy" id="407009"/>
    <lineage>
        <taxon>Eukaryota</taxon>
        <taxon>Metazoa</taxon>
        <taxon>Ecdysozoa</taxon>
        <taxon>Arthropoda</taxon>
        <taxon>Hexapoda</taxon>
        <taxon>Insecta</taxon>
        <taxon>Pterygota</taxon>
        <taxon>Neoptera</taxon>
        <taxon>Paraneoptera</taxon>
        <taxon>Thysanoptera</taxon>
        <taxon>Terebrantia</taxon>
        <taxon>Thripoidea</taxon>
        <taxon>Thripidae</taxon>
        <taxon>Frankliniella</taxon>
    </lineage>
</organism>
<keyword evidence="3" id="KW-1185">Reference proteome</keyword>
<evidence type="ECO:0000313" key="3">
    <source>
        <dbReference type="Proteomes" id="UP001219518"/>
    </source>
</evidence>
<accession>A0AAE1I2E0</accession>
<feature type="compositionally biased region" description="Basic residues" evidence="1">
    <location>
        <begin position="534"/>
        <end position="552"/>
    </location>
</feature>
<feature type="region of interest" description="Disordered" evidence="1">
    <location>
        <begin position="331"/>
        <end position="350"/>
    </location>
</feature>
<proteinExistence type="predicted"/>
<comment type="caution">
    <text evidence="2">The sequence shown here is derived from an EMBL/GenBank/DDBJ whole genome shotgun (WGS) entry which is preliminary data.</text>
</comment>
<gene>
    <name evidence="2" type="ORF">KUF71_025782</name>
</gene>
<reference evidence="2" key="2">
    <citation type="journal article" date="2023" name="BMC Genomics">
        <title>Pest status, molecular evolution, and epigenetic factors derived from the genome assembly of Frankliniella fusca, a thysanopteran phytovirus vector.</title>
        <authorList>
            <person name="Catto M.A."/>
            <person name="Labadie P.E."/>
            <person name="Jacobson A.L."/>
            <person name="Kennedy G.G."/>
            <person name="Srinivasan R."/>
            <person name="Hunt B.G."/>
        </authorList>
    </citation>
    <scope>NUCLEOTIDE SEQUENCE</scope>
    <source>
        <strain evidence="2">PL_HMW_Pooled</strain>
    </source>
</reference>
<dbReference type="Proteomes" id="UP001219518">
    <property type="component" value="Unassembled WGS sequence"/>
</dbReference>
<feature type="region of interest" description="Disordered" evidence="1">
    <location>
        <begin position="513"/>
        <end position="552"/>
    </location>
</feature>
<dbReference type="EMBL" id="JAHWGI010001422">
    <property type="protein sequence ID" value="KAK3931329.1"/>
    <property type="molecule type" value="Genomic_DNA"/>
</dbReference>
<feature type="region of interest" description="Disordered" evidence="1">
    <location>
        <begin position="363"/>
        <end position="382"/>
    </location>
</feature>
<evidence type="ECO:0000256" key="1">
    <source>
        <dbReference type="SAM" id="MobiDB-lite"/>
    </source>
</evidence>
<name>A0AAE1I2E0_9NEOP</name>
<dbReference type="AlphaFoldDB" id="A0AAE1I2E0"/>
<feature type="region of interest" description="Disordered" evidence="1">
    <location>
        <begin position="294"/>
        <end position="314"/>
    </location>
</feature>
<feature type="compositionally biased region" description="Acidic residues" evidence="1">
    <location>
        <begin position="295"/>
        <end position="305"/>
    </location>
</feature>